<keyword evidence="1" id="KW-0677">Repeat</keyword>
<dbReference type="InterPro" id="IPR011989">
    <property type="entry name" value="ARM-like"/>
</dbReference>
<reference evidence="5" key="1">
    <citation type="submission" date="2017-02" db="UniProtKB">
        <authorList>
            <consortium name="WormBaseParasite"/>
        </authorList>
    </citation>
    <scope>IDENTIFICATION</scope>
</reference>
<keyword evidence="4" id="KW-1185">Reference proteome</keyword>
<dbReference type="GO" id="GO:0010265">
    <property type="term" value="P:SCF complex assembly"/>
    <property type="evidence" value="ECO:0007669"/>
    <property type="project" value="InterPro"/>
</dbReference>
<sequence>MSWKVRRASAKCIEAMILSRREEIAQFLGTLGVLLINRFKEREENVKWDIFHAYTALLSQIRSLIPSFSAISLVRF</sequence>
<name>A0A0M3JHK0_ANISI</name>
<accession>A0A0M3JHK0</accession>
<dbReference type="Proteomes" id="UP000267096">
    <property type="component" value="Unassembled WGS sequence"/>
</dbReference>
<dbReference type="OrthoDB" id="6260732at2759"/>
<organism evidence="5">
    <name type="scientific">Anisakis simplex</name>
    <name type="common">Herring worm</name>
    <dbReference type="NCBI Taxonomy" id="6269"/>
    <lineage>
        <taxon>Eukaryota</taxon>
        <taxon>Metazoa</taxon>
        <taxon>Ecdysozoa</taxon>
        <taxon>Nematoda</taxon>
        <taxon>Chromadorea</taxon>
        <taxon>Rhabditida</taxon>
        <taxon>Spirurina</taxon>
        <taxon>Ascaridomorpha</taxon>
        <taxon>Ascaridoidea</taxon>
        <taxon>Anisakidae</taxon>
        <taxon>Anisakis</taxon>
        <taxon>Anisakis simplex complex</taxon>
    </lineage>
</organism>
<dbReference type="EMBL" id="UYRR01015679">
    <property type="protein sequence ID" value="VDK28001.1"/>
    <property type="molecule type" value="Genomic_DNA"/>
</dbReference>
<keyword evidence="2" id="KW-0833">Ubl conjugation pathway</keyword>
<evidence type="ECO:0000313" key="5">
    <source>
        <dbReference type="WBParaSite" id="ASIM_0000711401-mRNA-1"/>
    </source>
</evidence>
<dbReference type="AlphaFoldDB" id="A0A0M3JHK0"/>
<protein>
    <submittedName>
        <fullName evidence="5">MOR2-PAG1_N domain-containing protein</fullName>
    </submittedName>
</protein>
<evidence type="ECO:0000313" key="3">
    <source>
        <dbReference type="EMBL" id="VDK28001.1"/>
    </source>
</evidence>
<evidence type="ECO:0000256" key="1">
    <source>
        <dbReference type="ARBA" id="ARBA00022737"/>
    </source>
</evidence>
<evidence type="ECO:0000256" key="2">
    <source>
        <dbReference type="ARBA" id="ARBA00022786"/>
    </source>
</evidence>
<reference evidence="3 4" key="2">
    <citation type="submission" date="2018-11" db="EMBL/GenBank/DDBJ databases">
        <authorList>
            <consortium name="Pathogen Informatics"/>
        </authorList>
    </citation>
    <scope>NUCLEOTIDE SEQUENCE [LARGE SCALE GENOMIC DNA]</scope>
</reference>
<dbReference type="WBParaSite" id="ASIM_0000711401-mRNA-1">
    <property type="protein sequence ID" value="ASIM_0000711401-mRNA-1"/>
    <property type="gene ID" value="ASIM_0000711401"/>
</dbReference>
<dbReference type="InterPro" id="IPR039852">
    <property type="entry name" value="CAND1/CAND2"/>
</dbReference>
<dbReference type="Gene3D" id="1.25.10.10">
    <property type="entry name" value="Leucine-rich Repeat Variant"/>
    <property type="match status" value="1"/>
</dbReference>
<dbReference type="PANTHER" id="PTHR12696">
    <property type="entry name" value="TIP120"/>
    <property type="match status" value="1"/>
</dbReference>
<gene>
    <name evidence="3" type="ORF">ASIM_LOCUS6878</name>
</gene>
<evidence type="ECO:0000313" key="4">
    <source>
        <dbReference type="Proteomes" id="UP000267096"/>
    </source>
</evidence>
<proteinExistence type="predicted"/>